<gene>
    <name evidence="3" type="ORF">AS888_20595</name>
</gene>
<organism evidence="3 4">
    <name type="scientific">Peribacillus simplex</name>
    <dbReference type="NCBI Taxonomy" id="1478"/>
    <lineage>
        <taxon>Bacteria</taxon>
        <taxon>Bacillati</taxon>
        <taxon>Bacillota</taxon>
        <taxon>Bacilli</taxon>
        <taxon>Bacillales</taxon>
        <taxon>Bacillaceae</taxon>
        <taxon>Peribacillus</taxon>
    </lineage>
</organism>
<name>A0A120GPD2_9BACI</name>
<evidence type="ECO:0000256" key="1">
    <source>
        <dbReference type="ARBA" id="ARBA00023172"/>
    </source>
</evidence>
<dbReference type="GO" id="GO:0015074">
    <property type="term" value="P:DNA integration"/>
    <property type="evidence" value="ECO:0007669"/>
    <property type="project" value="InterPro"/>
</dbReference>
<dbReference type="EMBL" id="LNNH01000025">
    <property type="protein sequence ID" value="KWW17916.1"/>
    <property type="molecule type" value="Genomic_DNA"/>
</dbReference>
<dbReference type="PANTHER" id="PTHR30349:SF82">
    <property type="entry name" value="INTEGRASE_RECOMBINASE YOEC-RELATED"/>
    <property type="match status" value="1"/>
</dbReference>
<dbReference type="PANTHER" id="PTHR30349">
    <property type="entry name" value="PHAGE INTEGRASE-RELATED"/>
    <property type="match status" value="1"/>
</dbReference>
<dbReference type="InterPro" id="IPR011010">
    <property type="entry name" value="DNA_brk_join_enz"/>
</dbReference>
<dbReference type="PROSITE" id="PS51898">
    <property type="entry name" value="TYR_RECOMBINASE"/>
    <property type="match status" value="1"/>
</dbReference>
<reference evidence="3 4" key="1">
    <citation type="submission" date="2015-11" db="EMBL/GenBank/DDBJ databases">
        <title>Genome Sequence of Bacillus simplex strain VanAntwerpen2.</title>
        <authorList>
            <person name="Couger M.B."/>
        </authorList>
    </citation>
    <scope>NUCLEOTIDE SEQUENCE [LARGE SCALE GENOMIC DNA]</scope>
    <source>
        <strain evidence="3 4">VanAntwerpen02</strain>
    </source>
</reference>
<dbReference type="Gene3D" id="1.10.443.10">
    <property type="entry name" value="Intergrase catalytic core"/>
    <property type="match status" value="1"/>
</dbReference>
<dbReference type="GO" id="GO:0003677">
    <property type="term" value="F:DNA binding"/>
    <property type="evidence" value="ECO:0007669"/>
    <property type="project" value="InterPro"/>
</dbReference>
<keyword evidence="4" id="KW-1185">Reference proteome</keyword>
<evidence type="ECO:0000313" key="3">
    <source>
        <dbReference type="EMBL" id="KWW17916.1"/>
    </source>
</evidence>
<dbReference type="RefSeq" id="WP_061142558.1">
    <property type="nucleotide sequence ID" value="NZ_LNNH01000025.1"/>
</dbReference>
<sequence>MEYVEAFKDINQISKIKTYLRAHSSRDYLLFVLGINTGMKINEMLEITVADVLDETGKIKEFYEQRMETGEVTQIFLNLKVRTALQEYLKGSKVIEGQFLFLSPKTKKPITRQQAHRIIHDAVEGAGLTGKFGASSMRKTFGYHAYKQGVSLALIQKHYHHSSPSETLKYIGISKEKKFKTIIDVNL</sequence>
<dbReference type="Pfam" id="PF00589">
    <property type="entry name" value="Phage_integrase"/>
    <property type="match status" value="1"/>
</dbReference>
<evidence type="ECO:0000313" key="4">
    <source>
        <dbReference type="Proteomes" id="UP000064189"/>
    </source>
</evidence>
<feature type="domain" description="Tyr recombinase" evidence="2">
    <location>
        <begin position="1"/>
        <end position="183"/>
    </location>
</feature>
<evidence type="ECO:0000259" key="2">
    <source>
        <dbReference type="PROSITE" id="PS51898"/>
    </source>
</evidence>
<dbReference type="InterPro" id="IPR050090">
    <property type="entry name" value="Tyrosine_recombinase_XerCD"/>
</dbReference>
<protein>
    <submittedName>
        <fullName evidence="3">Integrase</fullName>
    </submittedName>
</protein>
<comment type="caution">
    <text evidence="3">The sequence shown here is derived from an EMBL/GenBank/DDBJ whole genome shotgun (WGS) entry which is preliminary data.</text>
</comment>
<dbReference type="SUPFAM" id="SSF56349">
    <property type="entry name" value="DNA breaking-rejoining enzymes"/>
    <property type="match status" value="1"/>
</dbReference>
<dbReference type="Proteomes" id="UP000064189">
    <property type="component" value="Unassembled WGS sequence"/>
</dbReference>
<accession>A0A120GPD2</accession>
<proteinExistence type="predicted"/>
<dbReference type="AlphaFoldDB" id="A0A120GPD2"/>
<dbReference type="InterPro" id="IPR013762">
    <property type="entry name" value="Integrase-like_cat_sf"/>
</dbReference>
<dbReference type="InterPro" id="IPR002104">
    <property type="entry name" value="Integrase_catalytic"/>
</dbReference>
<dbReference type="GO" id="GO:0006310">
    <property type="term" value="P:DNA recombination"/>
    <property type="evidence" value="ECO:0007669"/>
    <property type="project" value="UniProtKB-KW"/>
</dbReference>
<keyword evidence="1" id="KW-0233">DNA recombination</keyword>